<comment type="caution">
    <text evidence="2">The sequence shown here is derived from an EMBL/GenBank/DDBJ whole genome shotgun (WGS) entry which is preliminary data.</text>
</comment>
<evidence type="ECO:0000259" key="1">
    <source>
        <dbReference type="Pfam" id="PF24894"/>
    </source>
</evidence>
<keyword evidence="3" id="KW-1185">Reference proteome</keyword>
<organism evidence="2 3">
    <name type="scientific">Candidatus Electrothrix aarhusensis</name>
    <dbReference type="NCBI Taxonomy" id="1859131"/>
    <lineage>
        <taxon>Bacteria</taxon>
        <taxon>Pseudomonadati</taxon>
        <taxon>Thermodesulfobacteriota</taxon>
        <taxon>Desulfobulbia</taxon>
        <taxon>Desulfobulbales</taxon>
        <taxon>Desulfobulbaceae</taxon>
        <taxon>Candidatus Electrothrix</taxon>
    </lineage>
</organism>
<reference evidence="2 3" key="1">
    <citation type="submission" date="2017-01" db="EMBL/GenBank/DDBJ databases">
        <title>The cable genome- insights into the physiology and evolution of filamentous bacteria capable of sulfide oxidation via long distance electron transfer.</title>
        <authorList>
            <person name="Schreiber L."/>
            <person name="Bjerg J.T."/>
            <person name="Boggild A."/>
            <person name="Van De Vossenberg J."/>
            <person name="Meysman F."/>
            <person name="Nielsen L.P."/>
            <person name="Schramm A."/>
            <person name="Kjeldsen K.U."/>
        </authorList>
    </citation>
    <scope>NUCLEOTIDE SEQUENCE [LARGE SCALE GENOMIC DNA]</scope>
    <source>
        <strain evidence="2">MCF</strain>
    </source>
</reference>
<feature type="domain" description="Glucose-1-phosphate adenylyltransferase/Bifunctional protein GlmU-like C-terminal hexapeptide" evidence="1">
    <location>
        <begin position="5"/>
        <end position="88"/>
    </location>
</feature>
<evidence type="ECO:0000313" key="3">
    <source>
        <dbReference type="Proteomes" id="UP000287853"/>
    </source>
</evidence>
<gene>
    <name evidence="2" type="ORF">H206_00147</name>
</gene>
<dbReference type="InterPro" id="IPR011004">
    <property type="entry name" value="Trimer_LpxA-like_sf"/>
</dbReference>
<dbReference type="AlphaFoldDB" id="A0A3S3QTA7"/>
<sequence length="147" mass="15813">MDRGPARFVQGCTVQSSMISAGSVIEGTVLNSVLSPGVIVRKGAVVRDSVILEDSVIEAGAEVDLVVCDKRVHIGEGAIVGHGDEKAKKISNQEYPTHLYSGITLIGKEVLVPEKMKIGRNCIIIRPGKKERDERVLPTELKHGGIF</sequence>
<dbReference type="EC" id="2.7.7.27" evidence="2"/>
<keyword evidence="2" id="KW-0808">Transferase</keyword>
<dbReference type="GO" id="GO:0008878">
    <property type="term" value="F:glucose-1-phosphate adenylyltransferase activity"/>
    <property type="evidence" value="ECO:0007669"/>
    <property type="project" value="UniProtKB-EC"/>
</dbReference>
<protein>
    <submittedName>
        <fullName evidence="2">Glucose-1-phosphate adenylyltransferase</fullName>
        <ecNumber evidence="2">2.7.7.27</ecNumber>
    </submittedName>
</protein>
<dbReference type="Gene3D" id="2.160.10.10">
    <property type="entry name" value="Hexapeptide repeat proteins"/>
    <property type="match status" value="1"/>
</dbReference>
<dbReference type="EMBL" id="MTKO01000041">
    <property type="protein sequence ID" value="RWX47105.1"/>
    <property type="molecule type" value="Genomic_DNA"/>
</dbReference>
<dbReference type="CDD" id="cd04651">
    <property type="entry name" value="LbH_G1P_AT_C"/>
    <property type="match status" value="1"/>
</dbReference>
<name>A0A3S3QTA7_9BACT</name>
<dbReference type="Pfam" id="PF24894">
    <property type="entry name" value="Hexapep_GlmU"/>
    <property type="match status" value="1"/>
</dbReference>
<evidence type="ECO:0000313" key="2">
    <source>
        <dbReference type="EMBL" id="RWX47105.1"/>
    </source>
</evidence>
<dbReference type="SUPFAM" id="SSF51161">
    <property type="entry name" value="Trimeric LpxA-like enzymes"/>
    <property type="match status" value="1"/>
</dbReference>
<dbReference type="Proteomes" id="UP000287853">
    <property type="component" value="Unassembled WGS sequence"/>
</dbReference>
<accession>A0A3S3QTA7</accession>
<dbReference type="InterPro" id="IPR056818">
    <property type="entry name" value="GlmU/GlgC-like_hexapep"/>
</dbReference>
<keyword evidence="2" id="KW-0548">Nucleotidyltransferase</keyword>
<proteinExistence type="predicted"/>